<sequence length="60" mass="6630">MDKPRRGKFLFSIFAGTLFGIIFDNLALGILFGLFVLFATGAAKRSEPQPDPDDKPRSEV</sequence>
<evidence type="ECO:0000256" key="1">
    <source>
        <dbReference type="SAM" id="Phobius"/>
    </source>
</evidence>
<name>A0A6G6Y7V9_9SPHN</name>
<organism evidence="2 3">
    <name type="scientific">Stakelama tenebrarum</name>
    <dbReference type="NCBI Taxonomy" id="2711215"/>
    <lineage>
        <taxon>Bacteria</taxon>
        <taxon>Pseudomonadati</taxon>
        <taxon>Pseudomonadota</taxon>
        <taxon>Alphaproteobacteria</taxon>
        <taxon>Sphingomonadales</taxon>
        <taxon>Sphingomonadaceae</taxon>
        <taxon>Stakelama</taxon>
    </lineage>
</organism>
<feature type="transmembrane region" description="Helical" evidence="1">
    <location>
        <begin position="9"/>
        <end position="38"/>
    </location>
</feature>
<keyword evidence="1" id="KW-1133">Transmembrane helix</keyword>
<reference evidence="2 3" key="1">
    <citation type="submission" date="2020-02" db="EMBL/GenBank/DDBJ databases">
        <authorList>
            <person name="Zheng R.K."/>
            <person name="Sun C.M."/>
        </authorList>
    </citation>
    <scope>NUCLEOTIDE SEQUENCE [LARGE SCALE GENOMIC DNA]</scope>
    <source>
        <strain evidence="3">zrk23</strain>
    </source>
</reference>
<keyword evidence="3" id="KW-1185">Reference proteome</keyword>
<proteinExistence type="predicted"/>
<dbReference type="KEGG" id="spzr:G5C33_14040"/>
<dbReference type="AlphaFoldDB" id="A0A6G6Y7V9"/>
<protein>
    <submittedName>
        <fullName evidence="2">Uncharacterized protein</fullName>
    </submittedName>
</protein>
<evidence type="ECO:0000313" key="3">
    <source>
        <dbReference type="Proteomes" id="UP000501568"/>
    </source>
</evidence>
<accession>A0A6G6Y7V9</accession>
<dbReference type="EMBL" id="CP049109">
    <property type="protein sequence ID" value="QIG80798.1"/>
    <property type="molecule type" value="Genomic_DNA"/>
</dbReference>
<dbReference type="RefSeq" id="WP_165327806.1">
    <property type="nucleotide sequence ID" value="NZ_CP049109.1"/>
</dbReference>
<evidence type="ECO:0000313" key="2">
    <source>
        <dbReference type="EMBL" id="QIG80798.1"/>
    </source>
</evidence>
<keyword evidence="1" id="KW-0812">Transmembrane</keyword>
<gene>
    <name evidence="2" type="ORF">G5C33_14040</name>
</gene>
<dbReference type="Proteomes" id="UP000501568">
    <property type="component" value="Chromosome"/>
</dbReference>
<keyword evidence="1" id="KW-0472">Membrane</keyword>